<evidence type="ECO:0000256" key="1">
    <source>
        <dbReference type="SAM" id="MobiDB-lite"/>
    </source>
</evidence>
<protein>
    <submittedName>
        <fullName evidence="2">Uncharacterized protein</fullName>
    </submittedName>
</protein>
<dbReference type="Proteomes" id="UP000314294">
    <property type="component" value="Unassembled WGS sequence"/>
</dbReference>
<feature type="compositionally biased region" description="Polar residues" evidence="1">
    <location>
        <begin position="57"/>
        <end position="66"/>
    </location>
</feature>
<feature type="region of interest" description="Disordered" evidence="1">
    <location>
        <begin position="36"/>
        <end position="66"/>
    </location>
</feature>
<dbReference type="EMBL" id="SRLO01000305">
    <property type="protein sequence ID" value="TNN61929.1"/>
    <property type="molecule type" value="Genomic_DNA"/>
</dbReference>
<name>A0A4Z2H7Z0_9TELE</name>
<evidence type="ECO:0000313" key="2">
    <source>
        <dbReference type="EMBL" id="TNN61929.1"/>
    </source>
</evidence>
<keyword evidence="3" id="KW-1185">Reference proteome</keyword>
<accession>A0A4Z2H7Z0</accession>
<dbReference type="AlphaFoldDB" id="A0A4Z2H7Z0"/>
<gene>
    <name evidence="2" type="ORF">EYF80_027856</name>
</gene>
<sequence>MERRAFEVPPAPCNVNCPLRITQARSRPWCRCTAADVSPRDSLGEASAEPNRKVLNVQRSSNANLL</sequence>
<organism evidence="2 3">
    <name type="scientific">Liparis tanakae</name>
    <name type="common">Tanaka's snailfish</name>
    <dbReference type="NCBI Taxonomy" id="230148"/>
    <lineage>
        <taxon>Eukaryota</taxon>
        <taxon>Metazoa</taxon>
        <taxon>Chordata</taxon>
        <taxon>Craniata</taxon>
        <taxon>Vertebrata</taxon>
        <taxon>Euteleostomi</taxon>
        <taxon>Actinopterygii</taxon>
        <taxon>Neopterygii</taxon>
        <taxon>Teleostei</taxon>
        <taxon>Neoteleostei</taxon>
        <taxon>Acanthomorphata</taxon>
        <taxon>Eupercaria</taxon>
        <taxon>Perciformes</taxon>
        <taxon>Cottioidei</taxon>
        <taxon>Cottales</taxon>
        <taxon>Liparidae</taxon>
        <taxon>Liparis</taxon>
    </lineage>
</organism>
<evidence type="ECO:0000313" key="3">
    <source>
        <dbReference type="Proteomes" id="UP000314294"/>
    </source>
</evidence>
<proteinExistence type="predicted"/>
<comment type="caution">
    <text evidence="2">The sequence shown here is derived from an EMBL/GenBank/DDBJ whole genome shotgun (WGS) entry which is preliminary data.</text>
</comment>
<reference evidence="2 3" key="1">
    <citation type="submission" date="2019-03" db="EMBL/GenBank/DDBJ databases">
        <title>First draft genome of Liparis tanakae, snailfish: a comprehensive survey of snailfish specific genes.</title>
        <authorList>
            <person name="Kim W."/>
            <person name="Song I."/>
            <person name="Jeong J.-H."/>
            <person name="Kim D."/>
            <person name="Kim S."/>
            <person name="Ryu S."/>
            <person name="Song J.Y."/>
            <person name="Lee S.K."/>
        </authorList>
    </citation>
    <scope>NUCLEOTIDE SEQUENCE [LARGE SCALE GENOMIC DNA]</scope>
    <source>
        <tissue evidence="2">Muscle</tissue>
    </source>
</reference>